<dbReference type="GO" id="GO:0005886">
    <property type="term" value="C:plasma membrane"/>
    <property type="evidence" value="ECO:0007669"/>
    <property type="project" value="UniProtKB-SubCell"/>
</dbReference>
<keyword evidence="8" id="KW-1185">Reference proteome</keyword>
<dbReference type="AlphaFoldDB" id="A0A2K8KQU9"/>
<reference evidence="7 8" key="1">
    <citation type="journal article" date="2017" name="Environ. Microbiol.">
        <title>Genomic and physiological analyses of 'Reinekea forsetii' reveal a versatile opportunistic lifestyle during spring algae blooms.</title>
        <authorList>
            <person name="Avci B."/>
            <person name="Hahnke R.L."/>
            <person name="Chafee M."/>
            <person name="Fischer T."/>
            <person name="Gruber-Vodicka H."/>
            <person name="Tegetmeyer H.E."/>
            <person name="Harder J."/>
            <person name="Fuchs B.M."/>
            <person name="Amann R.I."/>
            <person name="Teeling H."/>
        </authorList>
    </citation>
    <scope>NUCLEOTIDE SEQUENCE [LARGE SCALE GENOMIC DNA]</scope>
    <source>
        <strain evidence="7 8">Hel1_31_D35</strain>
    </source>
</reference>
<organism evidence="7 8">
    <name type="scientific">Reinekea forsetii</name>
    <dbReference type="NCBI Taxonomy" id="1336806"/>
    <lineage>
        <taxon>Bacteria</taxon>
        <taxon>Pseudomonadati</taxon>
        <taxon>Pseudomonadota</taxon>
        <taxon>Gammaproteobacteria</taxon>
        <taxon>Oceanospirillales</taxon>
        <taxon>Saccharospirillaceae</taxon>
        <taxon>Reinekea</taxon>
    </lineage>
</organism>
<evidence type="ECO:0000256" key="5">
    <source>
        <dbReference type="ARBA" id="ARBA00023136"/>
    </source>
</evidence>
<keyword evidence="5 6" id="KW-0472">Membrane</keyword>
<dbReference type="GO" id="GO:0022857">
    <property type="term" value="F:transmembrane transporter activity"/>
    <property type="evidence" value="ECO:0007669"/>
    <property type="project" value="InterPro"/>
</dbReference>
<dbReference type="Pfam" id="PF02653">
    <property type="entry name" value="BPD_transp_2"/>
    <property type="match status" value="1"/>
</dbReference>
<keyword evidence="4 6" id="KW-1133">Transmembrane helix</keyword>
<feature type="transmembrane region" description="Helical" evidence="6">
    <location>
        <begin position="211"/>
        <end position="230"/>
    </location>
</feature>
<protein>
    <submittedName>
        <fullName evidence="7">Putative nucleoside ABC transporter, permease 2 component</fullName>
    </submittedName>
</protein>
<name>A0A2K8KQU9_9GAMM</name>
<evidence type="ECO:0000313" key="8">
    <source>
        <dbReference type="Proteomes" id="UP000229757"/>
    </source>
</evidence>
<accession>A0A2K8KQU9</accession>
<dbReference type="EMBL" id="CP011797">
    <property type="protein sequence ID" value="ATX75256.1"/>
    <property type="molecule type" value="Genomic_DNA"/>
</dbReference>
<feature type="transmembrane region" description="Helical" evidence="6">
    <location>
        <begin position="296"/>
        <end position="315"/>
    </location>
</feature>
<evidence type="ECO:0000256" key="4">
    <source>
        <dbReference type="ARBA" id="ARBA00022989"/>
    </source>
</evidence>
<evidence type="ECO:0000256" key="6">
    <source>
        <dbReference type="SAM" id="Phobius"/>
    </source>
</evidence>
<keyword evidence="3 6" id="KW-0812">Transmembrane</keyword>
<proteinExistence type="predicted"/>
<feature type="transmembrane region" description="Helical" evidence="6">
    <location>
        <begin position="92"/>
        <end position="114"/>
    </location>
</feature>
<dbReference type="CDD" id="cd06580">
    <property type="entry name" value="TM_PBP1_transp_TpRbsC_like"/>
    <property type="match status" value="1"/>
</dbReference>
<evidence type="ECO:0000256" key="2">
    <source>
        <dbReference type="ARBA" id="ARBA00022475"/>
    </source>
</evidence>
<feature type="transmembrane region" description="Helical" evidence="6">
    <location>
        <begin position="163"/>
        <end position="181"/>
    </location>
</feature>
<evidence type="ECO:0000313" key="7">
    <source>
        <dbReference type="EMBL" id="ATX75256.1"/>
    </source>
</evidence>
<dbReference type="PANTHER" id="PTHR43370:SF1">
    <property type="entry name" value="GUANOSINE ABC TRANSPORTER PERMEASE PROTEIN NUPQ"/>
    <property type="match status" value="1"/>
</dbReference>
<dbReference type="KEGG" id="rfo:REIFOR_00078"/>
<dbReference type="Proteomes" id="UP000229757">
    <property type="component" value="Chromosome"/>
</dbReference>
<comment type="subcellular location">
    <subcellularLocation>
        <location evidence="1">Cell inner membrane</location>
        <topology evidence="1">Multi-pass membrane protein</topology>
    </subcellularLocation>
</comment>
<feature type="transmembrane region" description="Helical" evidence="6">
    <location>
        <begin position="63"/>
        <end position="85"/>
    </location>
</feature>
<dbReference type="InterPro" id="IPR001851">
    <property type="entry name" value="ABC_transp_permease"/>
</dbReference>
<dbReference type="RefSeq" id="WP_100255674.1">
    <property type="nucleotide sequence ID" value="NZ_CP011797.1"/>
</dbReference>
<gene>
    <name evidence="7" type="ORF">REIFOR_00078</name>
</gene>
<evidence type="ECO:0000256" key="3">
    <source>
        <dbReference type="ARBA" id="ARBA00022692"/>
    </source>
</evidence>
<sequence>MDTFNSLILILDATLRVATPLIFAALAGMFSERAGIVNIALEGKILASAFGGAAAAYVTNSPWLGLVAGVAVGIVFGLMHAFATVTHNGDQVVSGMALNILAAGLTAALGNYWFRQGGNTPNLVDQVNGIDARFNPITLPFADQLADVPIIGGLYSELLSGHFILVYLALVAVPACWWLMFRTRFGLRLRAVGENPSAVDTAGISVVKMRYLALIICGAMAGLAGVYLSVAVTAQFIPNMSAGKGYMALAALIFGKWHPRGALLACLMFGILQAIADRSQGATLGGFAIPVQLIEALPYILTVVLLGGFIGKAVAPKAIGKAYTKERE</sequence>
<evidence type="ECO:0000256" key="1">
    <source>
        <dbReference type="ARBA" id="ARBA00004429"/>
    </source>
</evidence>
<dbReference type="OrthoDB" id="9792579at2"/>
<keyword evidence="2" id="KW-1003">Cell membrane</keyword>
<feature type="transmembrane region" description="Helical" evidence="6">
    <location>
        <begin position="6"/>
        <end position="27"/>
    </location>
</feature>
<dbReference type="PANTHER" id="PTHR43370">
    <property type="entry name" value="SUGAR ABC TRANSPORTER INTEGRAL MEMBRANE PROTEIN-RELATED"/>
    <property type="match status" value="1"/>
</dbReference>